<name>A0A6J5LU91_9CAUD</name>
<accession>A0A6J5LU91</accession>
<protein>
    <submittedName>
        <fullName evidence="1">Glycosyl transferases group 1</fullName>
    </submittedName>
</protein>
<keyword evidence="1" id="KW-0808">Transferase</keyword>
<gene>
    <name evidence="1" type="ORF">UFOVP321_24</name>
</gene>
<proteinExistence type="predicted"/>
<evidence type="ECO:0000313" key="1">
    <source>
        <dbReference type="EMBL" id="CAB4137362.1"/>
    </source>
</evidence>
<sequence>MRIITVGQRNSGVSFHRLFNPVIYLEKEYAMMTDVLTEEELEKGYDIVFINRYIAGMEVDELVRLREKYGFKLVVDVDDYWHLDPWHILYGKYPTKKVIDHIKIADLVTCSNNDLAVHVDELNPRWIVIPNALPYGQDQFTDVKTESDKVRFVYAGSVTHEKDIAILKNPMKRVASDVITKNNSRFILCGYSEDKQVANVWGRMINDYLCGFKVDGYIRSALPVDQYMNFYNEADACLIPLVDSRFNSMKSSLKVLEAATKNAVVIASNVKPYSDCPYIIPVGHQGGWFENIKKVVKDAIYRQEMGVANGEWCRENFELTKVNQLRSQVFQSII</sequence>
<dbReference type="Gene3D" id="3.40.50.2000">
    <property type="entry name" value="Glycogen Phosphorylase B"/>
    <property type="match status" value="2"/>
</dbReference>
<reference evidence="1" key="1">
    <citation type="submission" date="2020-04" db="EMBL/GenBank/DDBJ databases">
        <authorList>
            <person name="Chiriac C."/>
            <person name="Salcher M."/>
            <person name="Ghai R."/>
            <person name="Kavagutti S V."/>
        </authorList>
    </citation>
    <scope>NUCLEOTIDE SEQUENCE</scope>
</reference>
<dbReference type="EMBL" id="LR796333">
    <property type="protein sequence ID" value="CAB4137362.1"/>
    <property type="molecule type" value="Genomic_DNA"/>
</dbReference>
<dbReference type="Pfam" id="PF13692">
    <property type="entry name" value="Glyco_trans_1_4"/>
    <property type="match status" value="1"/>
</dbReference>
<dbReference type="GO" id="GO:0016740">
    <property type="term" value="F:transferase activity"/>
    <property type="evidence" value="ECO:0007669"/>
    <property type="project" value="UniProtKB-KW"/>
</dbReference>
<dbReference type="SUPFAM" id="SSF53756">
    <property type="entry name" value="UDP-Glycosyltransferase/glycogen phosphorylase"/>
    <property type="match status" value="1"/>
</dbReference>
<organism evidence="1">
    <name type="scientific">uncultured Caudovirales phage</name>
    <dbReference type="NCBI Taxonomy" id="2100421"/>
    <lineage>
        <taxon>Viruses</taxon>
        <taxon>Duplodnaviria</taxon>
        <taxon>Heunggongvirae</taxon>
        <taxon>Uroviricota</taxon>
        <taxon>Caudoviricetes</taxon>
        <taxon>Peduoviridae</taxon>
        <taxon>Maltschvirus</taxon>
        <taxon>Maltschvirus maltsch</taxon>
    </lineage>
</organism>